<dbReference type="EMBL" id="GBXM01043092">
    <property type="protein sequence ID" value="JAH65485.1"/>
    <property type="molecule type" value="Transcribed_RNA"/>
</dbReference>
<accession>A0A0E9UJP4</accession>
<name>A0A0E9UJP4_ANGAN</name>
<feature type="transmembrane region" description="Helical" evidence="1">
    <location>
        <begin position="6"/>
        <end position="27"/>
    </location>
</feature>
<proteinExistence type="predicted"/>
<evidence type="ECO:0000313" key="2">
    <source>
        <dbReference type="EMBL" id="JAH65485.1"/>
    </source>
</evidence>
<reference evidence="2" key="1">
    <citation type="submission" date="2014-11" db="EMBL/GenBank/DDBJ databases">
        <authorList>
            <person name="Amaro Gonzalez C."/>
        </authorList>
    </citation>
    <scope>NUCLEOTIDE SEQUENCE</scope>
</reference>
<organism evidence="2">
    <name type="scientific">Anguilla anguilla</name>
    <name type="common">European freshwater eel</name>
    <name type="synonym">Muraena anguilla</name>
    <dbReference type="NCBI Taxonomy" id="7936"/>
    <lineage>
        <taxon>Eukaryota</taxon>
        <taxon>Metazoa</taxon>
        <taxon>Chordata</taxon>
        <taxon>Craniata</taxon>
        <taxon>Vertebrata</taxon>
        <taxon>Euteleostomi</taxon>
        <taxon>Actinopterygii</taxon>
        <taxon>Neopterygii</taxon>
        <taxon>Teleostei</taxon>
        <taxon>Anguilliformes</taxon>
        <taxon>Anguillidae</taxon>
        <taxon>Anguilla</taxon>
    </lineage>
</organism>
<sequence>MFMIYYFLLCWVCTEVALFFNCVYFCCVSSVGT</sequence>
<evidence type="ECO:0000256" key="1">
    <source>
        <dbReference type="SAM" id="Phobius"/>
    </source>
</evidence>
<reference evidence="2" key="2">
    <citation type="journal article" date="2015" name="Fish Shellfish Immunol.">
        <title>Early steps in the European eel (Anguilla anguilla)-Vibrio vulnificus interaction in the gills: Role of the RtxA13 toxin.</title>
        <authorList>
            <person name="Callol A."/>
            <person name="Pajuelo D."/>
            <person name="Ebbesson L."/>
            <person name="Teles M."/>
            <person name="MacKenzie S."/>
            <person name="Amaro C."/>
        </authorList>
    </citation>
    <scope>NUCLEOTIDE SEQUENCE</scope>
</reference>
<protein>
    <submittedName>
        <fullName evidence="2">Uncharacterized protein</fullName>
    </submittedName>
</protein>
<dbReference type="AlphaFoldDB" id="A0A0E9UJP4"/>
<keyword evidence="1" id="KW-0812">Transmembrane</keyword>
<keyword evidence="1" id="KW-1133">Transmembrane helix</keyword>
<keyword evidence="1" id="KW-0472">Membrane</keyword>